<evidence type="ECO:0008006" key="5">
    <source>
        <dbReference type="Google" id="ProtNLM"/>
    </source>
</evidence>
<evidence type="ECO:0000313" key="4">
    <source>
        <dbReference type="Proteomes" id="UP000305948"/>
    </source>
</evidence>
<evidence type="ECO:0000256" key="1">
    <source>
        <dbReference type="SAM" id="MobiDB-lite"/>
    </source>
</evidence>
<keyword evidence="2" id="KW-0472">Membrane</keyword>
<dbReference type="STRING" id="5364.A0A5C3ML01"/>
<accession>A0A5C3ML01</accession>
<proteinExistence type="predicted"/>
<keyword evidence="2" id="KW-0812">Transmembrane</keyword>
<feature type="compositionally biased region" description="Low complexity" evidence="1">
    <location>
        <begin position="175"/>
        <end position="184"/>
    </location>
</feature>
<name>A0A5C3ML01_9AGAM</name>
<feature type="region of interest" description="Disordered" evidence="1">
    <location>
        <begin position="49"/>
        <end position="149"/>
    </location>
</feature>
<dbReference type="OrthoDB" id="2576541at2759"/>
<reference evidence="3 4" key="1">
    <citation type="journal article" date="2019" name="Nat. Ecol. Evol.">
        <title>Megaphylogeny resolves global patterns of mushroom evolution.</title>
        <authorList>
            <person name="Varga T."/>
            <person name="Krizsan K."/>
            <person name="Foldi C."/>
            <person name="Dima B."/>
            <person name="Sanchez-Garcia M."/>
            <person name="Sanchez-Ramirez S."/>
            <person name="Szollosi G.J."/>
            <person name="Szarkandi J.G."/>
            <person name="Papp V."/>
            <person name="Albert L."/>
            <person name="Andreopoulos W."/>
            <person name="Angelini C."/>
            <person name="Antonin V."/>
            <person name="Barry K.W."/>
            <person name="Bougher N.L."/>
            <person name="Buchanan P."/>
            <person name="Buyck B."/>
            <person name="Bense V."/>
            <person name="Catcheside P."/>
            <person name="Chovatia M."/>
            <person name="Cooper J."/>
            <person name="Damon W."/>
            <person name="Desjardin D."/>
            <person name="Finy P."/>
            <person name="Geml J."/>
            <person name="Haridas S."/>
            <person name="Hughes K."/>
            <person name="Justo A."/>
            <person name="Karasinski D."/>
            <person name="Kautmanova I."/>
            <person name="Kiss B."/>
            <person name="Kocsube S."/>
            <person name="Kotiranta H."/>
            <person name="LaButti K.M."/>
            <person name="Lechner B.E."/>
            <person name="Liimatainen K."/>
            <person name="Lipzen A."/>
            <person name="Lukacs Z."/>
            <person name="Mihaltcheva S."/>
            <person name="Morgado L.N."/>
            <person name="Niskanen T."/>
            <person name="Noordeloos M.E."/>
            <person name="Ohm R.A."/>
            <person name="Ortiz-Santana B."/>
            <person name="Ovrebo C."/>
            <person name="Racz N."/>
            <person name="Riley R."/>
            <person name="Savchenko A."/>
            <person name="Shiryaev A."/>
            <person name="Soop K."/>
            <person name="Spirin V."/>
            <person name="Szebenyi C."/>
            <person name="Tomsovsky M."/>
            <person name="Tulloss R.E."/>
            <person name="Uehling J."/>
            <person name="Grigoriev I.V."/>
            <person name="Vagvolgyi C."/>
            <person name="Papp T."/>
            <person name="Martin F.M."/>
            <person name="Miettinen O."/>
            <person name="Hibbett D.S."/>
            <person name="Nagy L.G."/>
        </authorList>
    </citation>
    <scope>NUCLEOTIDE SEQUENCE [LARGE SCALE GENOMIC DNA]</scope>
    <source>
        <strain evidence="3 4">OMC1185</strain>
    </source>
</reference>
<feature type="compositionally biased region" description="Low complexity" evidence="1">
    <location>
        <begin position="242"/>
        <end position="255"/>
    </location>
</feature>
<gene>
    <name evidence="3" type="ORF">OE88DRAFT_1668249</name>
</gene>
<dbReference type="EMBL" id="ML213533">
    <property type="protein sequence ID" value="TFK46089.1"/>
    <property type="molecule type" value="Genomic_DNA"/>
</dbReference>
<feature type="compositionally biased region" description="Low complexity" evidence="1">
    <location>
        <begin position="56"/>
        <end position="149"/>
    </location>
</feature>
<feature type="transmembrane region" description="Helical" evidence="2">
    <location>
        <begin position="199"/>
        <end position="219"/>
    </location>
</feature>
<feature type="region of interest" description="Disordered" evidence="1">
    <location>
        <begin position="167"/>
        <end position="195"/>
    </location>
</feature>
<feature type="region of interest" description="Disordered" evidence="1">
    <location>
        <begin position="388"/>
        <end position="424"/>
    </location>
</feature>
<dbReference type="AlphaFoldDB" id="A0A5C3ML01"/>
<protein>
    <recommendedName>
        <fullName evidence="5">Mid2 domain-containing protein</fullName>
    </recommendedName>
</protein>
<keyword evidence="2" id="KW-1133">Transmembrane helix</keyword>
<sequence length="424" mass="43584">MIKGTFTPTRCLVVLVAASCVLLFALVPRYDLFEEPQTLNVLVPRQGLFGGGVGDTTTASDKTGTASDTTSTSATTGTTTANTGTTSSTSSTLSTTTSSSTTTSASSTTTQQQTTTTPPNTSTQQQSTGTTSQQTGHTTAQTETTQSPVTTAVVTTQSDGEVQTVIVTSTPPAPSSTSSSAADSTGDDDDSGSNKTSTIIGLSVAGGVALIGLIAFFVWKFTRKRAVDEFDDGEAIKWPELNNHNNTTTALPTTTRGLEAGSPSDISRAPSRMNDGYAASVAASSTTELYAPSHDPYAVPPLPHMNPNQPYHDDPAAYGPAGYYDPYRGPIPQTFNDTASVHDGEAIPMTQLAANRARSPAPGLALDMTGRASPGPMMRGASPAPPQYGYGRASPGPQVGLGLGGPVAGRQSPGPQMAYDMGPR</sequence>
<keyword evidence="4" id="KW-1185">Reference proteome</keyword>
<evidence type="ECO:0000313" key="3">
    <source>
        <dbReference type="EMBL" id="TFK46089.1"/>
    </source>
</evidence>
<organism evidence="3 4">
    <name type="scientific">Heliocybe sulcata</name>
    <dbReference type="NCBI Taxonomy" id="5364"/>
    <lineage>
        <taxon>Eukaryota</taxon>
        <taxon>Fungi</taxon>
        <taxon>Dikarya</taxon>
        <taxon>Basidiomycota</taxon>
        <taxon>Agaricomycotina</taxon>
        <taxon>Agaricomycetes</taxon>
        <taxon>Gloeophyllales</taxon>
        <taxon>Gloeophyllaceae</taxon>
        <taxon>Heliocybe</taxon>
    </lineage>
</organism>
<dbReference type="Proteomes" id="UP000305948">
    <property type="component" value="Unassembled WGS sequence"/>
</dbReference>
<evidence type="ECO:0000256" key="2">
    <source>
        <dbReference type="SAM" id="Phobius"/>
    </source>
</evidence>
<feature type="region of interest" description="Disordered" evidence="1">
    <location>
        <begin position="241"/>
        <end position="272"/>
    </location>
</feature>